<protein>
    <submittedName>
        <fullName evidence="1">Uncharacterized protein</fullName>
    </submittedName>
</protein>
<dbReference type="OrthoDB" id="1729146at2759"/>
<proteinExistence type="predicted"/>
<dbReference type="PANTHER" id="PTHR10775:SF180">
    <property type="entry name" value="TRANSPOSON, EN_SPM-LIKE, TRANSPOSASE-ASSOCIATED DOMAIN PROTEIN-RELATED"/>
    <property type="match status" value="1"/>
</dbReference>
<evidence type="ECO:0000313" key="1">
    <source>
        <dbReference type="EMBL" id="RDX71018.1"/>
    </source>
</evidence>
<organism evidence="1 2">
    <name type="scientific">Mucuna pruriens</name>
    <name type="common">Velvet bean</name>
    <name type="synonym">Dolichos pruriens</name>
    <dbReference type="NCBI Taxonomy" id="157652"/>
    <lineage>
        <taxon>Eukaryota</taxon>
        <taxon>Viridiplantae</taxon>
        <taxon>Streptophyta</taxon>
        <taxon>Embryophyta</taxon>
        <taxon>Tracheophyta</taxon>
        <taxon>Spermatophyta</taxon>
        <taxon>Magnoliopsida</taxon>
        <taxon>eudicotyledons</taxon>
        <taxon>Gunneridae</taxon>
        <taxon>Pentapetalae</taxon>
        <taxon>rosids</taxon>
        <taxon>fabids</taxon>
        <taxon>Fabales</taxon>
        <taxon>Fabaceae</taxon>
        <taxon>Papilionoideae</taxon>
        <taxon>50 kb inversion clade</taxon>
        <taxon>NPAAA clade</taxon>
        <taxon>indigoferoid/millettioid clade</taxon>
        <taxon>Phaseoleae</taxon>
        <taxon>Mucuna</taxon>
    </lineage>
</organism>
<dbReference type="AlphaFoldDB" id="A0A371EY96"/>
<evidence type="ECO:0000313" key="2">
    <source>
        <dbReference type="Proteomes" id="UP000257109"/>
    </source>
</evidence>
<keyword evidence="2" id="KW-1185">Reference proteome</keyword>
<dbReference type="Proteomes" id="UP000257109">
    <property type="component" value="Unassembled WGS sequence"/>
</dbReference>
<feature type="non-terminal residue" evidence="1">
    <location>
        <position position="1"/>
    </location>
</feature>
<accession>A0A371EY96</accession>
<comment type="caution">
    <text evidence="1">The sequence shown here is derived from an EMBL/GenBank/DDBJ whole genome shotgun (WGS) entry which is preliminary data.</text>
</comment>
<reference evidence="1" key="1">
    <citation type="submission" date="2018-05" db="EMBL/GenBank/DDBJ databases">
        <title>Draft genome of Mucuna pruriens seed.</title>
        <authorList>
            <person name="Nnadi N.E."/>
            <person name="Vos R."/>
            <person name="Hasami M.H."/>
            <person name="Devisetty U.K."/>
            <person name="Aguiy J.C."/>
        </authorList>
    </citation>
    <scope>NUCLEOTIDE SEQUENCE [LARGE SCALE GENOMIC DNA]</scope>
    <source>
        <tissue evidence="1">Seed</tissue>
    </source>
</reference>
<sequence>MLIKGNTLSNHNYEAKKILCSMGMEYKKLHAYPNDCILYTKEFEVMHDVGSHGMKKKDGDSSSCVSTKGLLAKNLKWHVNERKCDGQFRYVANSIQWKKIDIFVLDFNNEPRNLKFILATNGMNLYAYSTYDLQLGSLVMNKAQTRECCGMKALMCLMGSVVKISRYMSCYFASSMTFQHTKICPSTMLSDIKHVLYLKKAHATIKWYMKGRLVTLAIKIFSKIIICFAD</sequence>
<name>A0A371EY96_MUCPR</name>
<dbReference type="EMBL" id="QJKJ01011491">
    <property type="protein sequence ID" value="RDX71018.1"/>
    <property type="molecule type" value="Genomic_DNA"/>
</dbReference>
<dbReference type="PANTHER" id="PTHR10775">
    <property type="entry name" value="OS08G0208400 PROTEIN"/>
    <property type="match status" value="1"/>
</dbReference>
<gene>
    <name evidence="1" type="ORF">CR513_49679</name>
</gene>